<sequence>MDGLDLTNGEKEKSKKPSFIISMLCTSWRAVKNTVKN</sequence>
<name>A0A090VRS0_9FLAO</name>
<gene>
    <name evidence="1" type="ORF">JCM19301_3191</name>
</gene>
<organism evidence="1 2">
    <name type="scientific">Jejuia pallidilutea</name>
    <dbReference type="NCBI Taxonomy" id="504487"/>
    <lineage>
        <taxon>Bacteria</taxon>
        <taxon>Pseudomonadati</taxon>
        <taxon>Bacteroidota</taxon>
        <taxon>Flavobacteriia</taxon>
        <taxon>Flavobacteriales</taxon>
        <taxon>Flavobacteriaceae</taxon>
        <taxon>Jejuia</taxon>
    </lineage>
</organism>
<evidence type="ECO:0000313" key="1">
    <source>
        <dbReference type="EMBL" id="GAL66713.1"/>
    </source>
</evidence>
<dbReference type="EMBL" id="BBNR01000005">
    <property type="protein sequence ID" value="GAL66713.1"/>
    <property type="molecule type" value="Genomic_DNA"/>
</dbReference>
<proteinExistence type="predicted"/>
<reference evidence="1 2" key="1">
    <citation type="journal article" date="2014" name="Genome Announc.">
        <title>Draft Genome Sequence of Marine Flavobacterium Jejuia pallidilutea Strain 11shimoA1 and Pigmentation Mutants.</title>
        <authorList>
            <person name="Takatani N."/>
            <person name="Nakanishi M."/>
            <person name="Meirelles P."/>
            <person name="Mino S."/>
            <person name="Suda W."/>
            <person name="Oshima K."/>
            <person name="Hattori M."/>
            <person name="Ohkuma M."/>
            <person name="Hosokawa M."/>
            <person name="Miyashita K."/>
            <person name="Thompson F.L."/>
            <person name="Niwa A."/>
            <person name="Sawabe T."/>
            <person name="Sawabe T."/>
        </authorList>
    </citation>
    <scope>NUCLEOTIDE SEQUENCE [LARGE SCALE GENOMIC DNA]</scope>
    <source>
        <strain evidence="1 2">JCM 19301</strain>
    </source>
</reference>
<accession>A0A090VRS0</accession>
<comment type="caution">
    <text evidence="1">The sequence shown here is derived from an EMBL/GenBank/DDBJ whole genome shotgun (WGS) entry which is preliminary data.</text>
</comment>
<dbReference type="Proteomes" id="UP000029641">
    <property type="component" value="Unassembled WGS sequence"/>
</dbReference>
<dbReference type="AlphaFoldDB" id="A0A090VRS0"/>
<evidence type="ECO:0000313" key="2">
    <source>
        <dbReference type="Proteomes" id="UP000029641"/>
    </source>
</evidence>
<protein>
    <submittedName>
        <fullName evidence="1">Uncharacterized protein</fullName>
    </submittedName>
</protein>